<dbReference type="Pfam" id="PF12704">
    <property type="entry name" value="MacB_PCD"/>
    <property type="match status" value="1"/>
</dbReference>
<feature type="transmembrane region" description="Helical" evidence="7">
    <location>
        <begin position="21"/>
        <end position="42"/>
    </location>
</feature>
<gene>
    <name evidence="10" type="ORF">US62_C0022G0012</name>
</gene>
<evidence type="ECO:0000256" key="1">
    <source>
        <dbReference type="ARBA" id="ARBA00004651"/>
    </source>
</evidence>
<comment type="similarity">
    <text evidence="6">Belongs to the ABC-4 integral membrane protein family.</text>
</comment>
<feature type="transmembrane region" description="Helical" evidence="7">
    <location>
        <begin position="326"/>
        <end position="358"/>
    </location>
</feature>
<comment type="caution">
    <text evidence="10">The sequence shown here is derived from an EMBL/GenBank/DDBJ whole genome shotgun (WGS) entry which is preliminary data.</text>
</comment>
<dbReference type="GO" id="GO:0005886">
    <property type="term" value="C:plasma membrane"/>
    <property type="evidence" value="ECO:0007669"/>
    <property type="project" value="UniProtKB-SubCell"/>
</dbReference>
<keyword evidence="5 7" id="KW-0472">Membrane</keyword>
<evidence type="ECO:0000256" key="3">
    <source>
        <dbReference type="ARBA" id="ARBA00022692"/>
    </source>
</evidence>
<dbReference type="EMBL" id="LBTR01000022">
    <property type="protein sequence ID" value="KKQ44749.1"/>
    <property type="molecule type" value="Genomic_DNA"/>
</dbReference>
<dbReference type="InterPro" id="IPR025857">
    <property type="entry name" value="MacB_PCD"/>
</dbReference>
<keyword evidence="2" id="KW-1003">Cell membrane</keyword>
<reference evidence="10 11" key="1">
    <citation type="journal article" date="2015" name="Nature">
        <title>rRNA introns, odd ribosomes, and small enigmatic genomes across a large radiation of phyla.</title>
        <authorList>
            <person name="Brown C.T."/>
            <person name="Hug L.A."/>
            <person name="Thomas B.C."/>
            <person name="Sharon I."/>
            <person name="Castelle C.J."/>
            <person name="Singh A."/>
            <person name="Wilkins M.J."/>
            <person name="Williams K.H."/>
            <person name="Banfield J.F."/>
        </authorList>
    </citation>
    <scope>NUCLEOTIDE SEQUENCE [LARGE SCALE GENOMIC DNA]</scope>
</reference>
<proteinExistence type="inferred from homology"/>
<name>A0A0G0K6P8_9BACT</name>
<dbReference type="AlphaFoldDB" id="A0A0G0K6P8"/>
<dbReference type="PANTHER" id="PTHR30572">
    <property type="entry name" value="MEMBRANE COMPONENT OF TRANSPORTER-RELATED"/>
    <property type="match status" value="1"/>
</dbReference>
<evidence type="ECO:0000256" key="7">
    <source>
        <dbReference type="SAM" id="Phobius"/>
    </source>
</evidence>
<evidence type="ECO:0000256" key="4">
    <source>
        <dbReference type="ARBA" id="ARBA00022989"/>
    </source>
</evidence>
<accession>A0A0G0K6P8</accession>
<dbReference type="Pfam" id="PF02687">
    <property type="entry name" value="FtsX"/>
    <property type="match status" value="1"/>
</dbReference>
<feature type="transmembrane region" description="Helical" evidence="7">
    <location>
        <begin position="284"/>
        <end position="305"/>
    </location>
</feature>
<sequence length="407" mass="42407">MEYQEIVEEAFATLSLNKLRTGLAMLGIIIGIGSVIALMALGQGSQKAVANQIQSLGANLLTISPASQRGGFVQGGAGSASTLTYADALAIENSSEIVNVERVSPEFSRRAQVTTGGKNTNTQIAGVTPNYSVVRKVEVSAGNFITDRDVSSQTKVAVLGPQVVSDLFGDNATPIGQSIRIQGQSFRVVGVTVSKGGSGFQNQDDVIYIPLTTAQKSLFGSTSLSSISVEAKSEDVMVAAQDEIGYLLLSRHKLSDPAQADFSIFSQNDILSTASSVTGTFTTLLSGIAAISLIVGGIGIMNIMLVTVTERTREIGLRKALGAKKAVIITQFLVEAIILTLVGGLVGMVLGIGASYIIAKIISLPFAISLISIVLAVTVSGGIGIAFGFYPAKKASNLQPIEALRYE</sequence>
<feature type="domain" description="ABC3 transporter permease C-terminal" evidence="8">
    <location>
        <begin position="288"/>
        <end position="400"/>
    </location>
</feature>
<dbReference type="PANTHER" id="PTHR30572:SF4">
    <property type="entry name" value="ABC TRANSPORTER PERMEASE YTRF"/>
    <property type="match status" value="1"/>
</dbReference>
<evidence type="ECO:0000313" key="10">
    <source>
        <dbReference type="EMBL" id="KKQ44749.1"/>
    </source>
</evidence>
<keyword evidence="3 7" id="KW-0812">Transmembrane</keyword>
<evidence type="ECO:0000313" key="11">
    <source>
        <dbReference type="Proteomes" id="UP000034603"/>
    </source>
</evidence>
<dbReference type="PATRIC" id="fig|1618546.3.peg.617"/>
<dbReference type="InterPro" id="IPR003838">
    <property type="entry name" value="ABC3_permease_C"/>
</dbReference>
<dbReference type="InterPro" id="IPR050250">
    <property type="entry name" value="Macrolide_Exporter_MacB"/>
</dbReference>
<evidence type="ECO:0000256" key="6">
    <source>
        <dbReference type="ARBA" id="ARBA00038076"/>
    </source>
</evidence>
<dbReference type="GO" id="GO:0022857">
    <property type="term" value="F:transmembrane transporter activity"/>
    <property type="evidence" value="ECO:0007669"/>
    <property type="project" value="TreeGrafter"/>
</dbReference>
<dbReference type="Proteomes" id="UP000034603">
    <property type="component" value="Unassembled WGS sequence"/>
</dbReference>
<feature type="domain" description="MacB-like periplasmic core" evidence="9">
    <location>
        <begin position="21"/>
        <end position="244"/>
    </location>
</feature>
<comment type="subcellular location">
    <subcellularLocation>
        <location evidence="1">Cell membrane</location>
        <topology evidence="1">Multi-pass membrane protein</topology>
    </subcellularLocation>
</comment>
<evidence type="ECO:0008006" key="12">
    <source>
        <dbReference type="Google" id="ProtNLM"/>
    </source>
</evidence>
<keyword evidence="4 7" id="KW-1133">Transmembrane helix</keyword>
<evidence type="ECO:0000259" key="8">
    <source>
        <dbReference type="Pfam" id="PF02687"/>
    </source>
</evidence>
<protein>
    <recommendedName>
        <fullName evidence="12">ABC transporter, permease protein</fullName>
    </recommendedName>
</protein>
<evidence type="ECO:0000256" key="2">
    <source>
        <dbReference type="ARBA" id="ARBA00022475"/>
    </source>
</evidence>
<evidence type="ECO:0000256" key="5">
    <source>
        <dbReference type="ARBA" id="ARBA00023136"/>
    </source>
</evidence>
<feature type="transmembrane region" description="Helical" evidence="7">
    <location>
        <begin position="364"/>
        <end position="390"/>
    </location>
</feature>
<evidence type="ECO:0000259" key="9">
    <source>
        <dbReference type="Pfam" id="PF12704"/>
    </source>
</evidence>
<organism evidence="10 11">
    <name type="scientific">Candidatus Woesebacteria bacterium GW2011_GWA1_37_8</name>
    <dbReference type="NCBI Taxonomy" id="1618546"/>
    <lineage>
        <taxon>Bacteria</taxon>
        <taxon>Candidatus Woeseibacteriota</taxon>
    </lineage>
</organism>